<evidence type="ECO:0000313" key="2">
    <source>
        <dbReference type="Proteomes" id="UP001206595"/>
    </source>
</evidence>
<dbReference type="Proteomes" id="UP001206595">
    <property type="component" value="Unassembled WGS sequence"/>
</dbReference>
<name>A0AAD5HA69_UMBRA</name>
<gene>
    <name evidence="1" type="ORF">K450DRAFT_261634</name>
</gene>
<dbReference type="RefSeq" id="XP_051440478.1">
    <property type="nucleotide sequence ID" value="XM_051592350.1"/>
</dbReference>
<dbReference type="AlphaFoldDB" id="A0AAD5HA69"/>
<protein>
    <submittedName>
        <fullName evidence="1">Uncharacterized protein</fullName>
    </submittedName>
</protein>
<comment type="caution">
    <text evidence="1">The sequence shown here is derived from an EMBL/GenBank/DDBJ whole genome shotgun (WGS) entry which is preliminary data.</text>
</comment>
<reference evidence="1" key="1">
    <citation type="submission" date="2021-06" db="EMBL/GenBank/DDBJ databases">
        <authorList>
            <consortium name="DOE Joint Genome Institute"/>
            <person name="Mondo S.J."/>
            <person name="Amses K.R."/>
            <person name="Simmons D.R."/>
            <person name="Longcore J.E."/>
            <person name="Seto K."/>
            <person name="Alves G.H."/>
            <person name="Bonds A.E."/>
            <person name="Quandt C.A."/>
            <person name="Davis W.J."/>
            <person name="Chang Y."/>
            <person name="Letcher P.M."/>
            <person name="Powell M.J."/>
            <person name="Kuo A."/>
            <person name="Labutti K."/>
            <person name="Pangilinan J."/>
            <person name="Andreopoulos W."/>
            <person name="Tritt A."/>
            <person name="Riley R."/>
            <person name="Hundley H."/>
            <person name="Johnson J."/>
            <person name="Lipzen A."/>
            <person name="Barry K."/>
            <person name="Berbee M.L."/>
            <person name="Buchler N.E."/>
            <person name="Grigoriev I.V."/>
            <person name="Spatafora J.W."/>
            <person name="Stajich J.E."/>
            <person name="James T.Y."/>
        </authorList>
    </citation>
    <scope>NUCLEOTIDE SEQUENCE</scope>
    <source>
        <strain evidence="1">AG</strain>
    </source>
</reference>
<reference evidence="1" key="2">
    <citation type="journal article" date="2022" name="Proc. Natl. Acad. Sci. U.S.A.">
        <title>Diploid-dominant life cycles characterize the early evolution of Fungi.</title>
        <authorList>
            <person name="Amses K.R."/>
            <person name="Simmons D.R."/>
            <person name="Longcore J.E."/>
            <person name="Mondo S.J."/>
            <person name="Seto K."/>
            <person name="Jeronimo G.H."/>
            <person name="Bonds A.E."/>
            <person name="Quandt C.A."/>
            <person name="Davis W.J."/>
            <person name="Chang Y."/>
            <person name="Federici B.A."/>
            <person name="Kuo A."/>
            <person name="LaButti K."/>
            <person name="Pangilinan J."/>
            <person name="Andreopoulos W."/>
            <person name="Tritt A."/>
            <person name="Riley R."/>
            <person name="Hundley H."/>
            <person name="Johnson J."/>
            <person name="Lipzen A."/>
            <person name="Barry K."/>
            <person name="Lang B.F."/>
            <person name="Cuomo C.A."/>
            <person name="Buchler N.E."/>
            <person name="Grigoriev I.V."/>
            <person name="Spatafora J.W."/>
            <person name="Stajich J.E."/>
            <person name="James T.Y."/>
        </authorList>
    </citation>
    <scope>NUCLEOTIDE SEQUENCE</scope>
    <source>
        <strain evidence="1">AG</strain>
    </source>
</reference>
<dbReference type="EMBL" id="MU620980">
    <property type="protein sequence ID" value="KAI8575474.1"/>
    <property type="molecule type" value="Genomic_DNA"/>
</dbReference>
<evidence type="ECO:0000313" key="1">
    <source>
        <dbReference type="EMBL" id="KAI8575474.1"/>
    </source>
</evidence>
<accession>A0AAD5HA69</accession>
<keyword evidence="2" id="KW-1185">Reference proteome</keyword>
<organism evidence="1 2">
    <name type="scientific">Umbelopsis ramanniana AG</name>
    <dbReference type="NCBI Taxonomy" id="1314678"/>
    <lineage>
        <taxon>Eukaryota</taxon>
        <taxon>Fungi</taxon>
        <taxon>Fungi incertae sedis</taxon>
        <taxon>Mucoromycota</taxon>
        <taxon>Mucoromycotina</taxon>
        <taxon>Umbelopsidomycetes</taxon>
        <taxon>Umbelopsidales</taxon>
        <taxon>Umbelopsidaceae</taxon>
        <taxon>Umbelopsis</taxon>
    </lineage>
</organism>
<proteinExistence type="predicted"/>
<sequence length="68" mass="7838">MHRYFVTKDSPSRTMKKHCGLNWKTYKAIYSNLSSSMVNSTNSGHSFNWFESPAGSMEEMKMIRGGRL</sequence>
<dbReference type="GeneID" id="75917693"/>